<sequence length="105" mass="12477">MKCCSFQKKDLEKHYDRMSQRFYCLNEVDDVNLKQVFLNSFQESLGNEAYRSLEARNVTIVQTTLSELYQLILNALEKLCNEKKFLAEFERTGKRLEQYVMTNTC</sequence>
<name>A0A699RVL9_TANCI</name>
<proteinExistence type="predicted"/>
<organism evidence="1">
    <name type="scientific">Tanacetum cinerariifolium</name>
    <name type="common">Dalmatian daisy</name>
    <name type="synonym">Chrysanthemum cinerariifolium</name>
    <dbReference type="NCBI Taxonomy" id="118510"/>
    <lineage>
        <taxon>Eukaryota</taxon>
        <taxon>Viridiplantae</taxon>
        <taxon>Streptophyta</taxon>
        <taxon>Embryophyta</taxon>
        <taxon>Tracheophyta</taxon>
        <taxon>Spermatophyta</taxon>
        <taxon>Magnoliopsida</taxon>
        <taxon>eudicotyledons</taxon>
        <taxon>Gunneridae</taxon>
        <taxon>Pentapetalae</taxon>
        <taxon>asterids</taxon>
        <taxon>campanulids</taxon>
        <taxon>Asterales</taxon>
        <taxon>Asteraceae</taxon>
        <taxon>Asteroideae</taxon>
        <taxon>Anthemideae</taxon>
        <taxon>Anthemidinae</taxon>
        <taxon>Tanacetum</taxon>
    </lineage>
</organism>
<dbReference type="PANTHER" id="PTHR48435">
    <property type="entry name" value="POLYPROTEIN"/>
    <property type="match status" value="1"/>
</dbReference>
<comment type="caution">
    <text evidence="1">The sequence shown here is derived from an EMBL/GenBank/DDBJ whole genome shotgun (WGS) entry which is preliminary data.</text>
</comment>
<evidence type="ECO:0000313" key="1">
    <source>
        <dbReference type="EMBL" id="GFC89418.1"/>
    </source>
</evidence>
<feature type="non-terminal residue" evidence="1">
    <location>
        <position position="105"/>
    </location>
</feature>
<accession>A0A699RVL9</accession>
<dbReference type="PANTHER" id="PTHR48435:SF1">
    <property type="entry name" value="POLYPROTEIN"/>
    <property type="match status" value="1"/>
</dbReference>
<gene>
    <name evidence="1" type="ORF">Tci_861388</name>
</gene>
<protein>
    <submittedName>
        <fullName evidence="1">Putative zinc finger, CCHC-type</fullName>
    </submittedName>
</protein>
<dbReference type="AlphaFoldDB" id="A0A699RVL9"/>
<dbReference type="InterPro" id="IPR053098">
    <property type="entry name" value="Petuviruses_polyprotein"/>
</dbReference>
<reference evidence="1" key="1">
    <citation type="journal article" date="2019" name="Sci. Rep.">
        <title>Draft genome of Tanacetum cinerariifolium, the natural source of mosquito coil.</title>
        <authorList>
            <person name="Yamashiro T."/>
            <person name="Shiraishi A."/>
            <person name="Satake H."/>
            <person name="Nakayama K."/>
        </authorList>
    </citation>
    <scope>NUCLEOTIDE SEQUENCE</scope>
</reference>
<dbReference type="EMBL" id="BKCJ011120836">
    <property type="protein sequence ID" value="GFC89418.1"/>
    <property type="molecule type" value="Genomic_DNA"/>
</dbReference>